<feature type="compositionally biased region" description="Low complexity" evidence="1">
    <location>
        <begin position="14"/>
        <end position="43"/>
    </location>
</feature>
<feature type="compositionally biased region" description="Gly residues" evidence="1">
    <location>
        <begin position="1"/>
        <end position="13"/>
    </location>
</feature>
<dbReference type="AlphaFoldDB" id="A0A8D2LXY8"/>
<protein>
    <submittedName>
        <fullName evidence="2">Uncharacterized protein</fullName>
    </submittedName>
</protein>
<name>A0A8D2LXY8_VARKO</name>
<organism evidence="2 3">
    <name type="scientific">Varanus komodoensis</name>
    <name type="common">Komodo dragon</name>
    <dbReference type="NCBI Taxonomy" id="61221"/>
    <lineage>
        <taxon>Eukaryota</taxon>
        <taxon>Metazoa</taxon>
        <taxon>Chordata</taxon>
        <taxon>Craniata</taxon>
        <taxon>Vertebrata</taxon>
        <taxon>Euteleostomi</taxon>
        <taxon>Lepidosauria</taxon>
        <taxon>Squamata</taxon>
        <taxon>Bifurcata</taxon>
        <taxon>Unidentata</taxon>
        <taxon>Episquamata</taxon>
        <taxon>Toxicofera</taxon>
        <taxon>Anguimorpha</taxon>
        <taxon>Paleoanguimorpha</taxon>
        <taxon>Varanoidea</taxon>
        <taxon>Varanidae</taxon>
        <taxon>Varanus</taxon>
    </lineage>
</organism>
<reference evidence="2" key="1">
    <citation type="submission" date="2025-08" db="UniProtKB">
        <authorList>
            <consortium name="Ensembl"/>
        </authorList>
    </citation>
    <scope>IDENTIFICATION</scope>
</reference>
<feature type="compositionally biased region" description="Low complexity" evidence="1">
    <location>
        <begin position="62"/>
        <end position="88"/>
    </location>
</feature>
<reference evidence="2" key="2">
    <citation type="submission" date="2025-09" db="UniProtKB">
        <authorList>
            <consortium name="Ensembl"/>
        </authorList>
    </citation>
    <scope>IDENTIFICATION</scope>
</reference>
<feature type="region of interest" description="Disordered" evidence="1">
    <location>
        <begin position="1"/>
        <end position="88"/>
    </location>
</feature>
<keyword evidence="3" id="KW-1185">Reference proteome</keyword>
<dbReference type="Ensembl" id="ENSVKKT00000029638.1">
    <property type="protein sequence ID" value="ENSVKKP00000028950.1"/>
    <property type="gene ID" value="ENSVKKG00000018648.1"/>
</dbReference>
<accession>A0A8D2LXY8</accession>
<sequence length="88" mass="8652">RGLPRGGGGGGRGYKAPRGPCAGARSAVPARRRASAPACLRPRPASDEDDKPQVGRQGGEEGNAPGAREPGAGAAQSAQPSPAQSSPI</sequence>
<dbReference type="Proteomes" id="UP000694545">
    <property type="component" value="Unplaced"/>
</dbReference>
<evidence type="ECO:0000313" key="3">
    <source>
        <dbReference type="Proteomes" id="UP000694545"/>
    </source>
</evidence>
<proteinExistence type="predicted"/>
<evidence type="ECO:0000256" key="1">
    <source>
        <dbReference type="SAM" id="MobiDB-lite"/>
    </source>
</evidence>
<evidence type="ECO:0000313" key="2">
    <source>
        <dbReference type="Ensembl" id="ENSVKKP00000028950.1"/>
    </source>
</evidence>